<feature type="modified residue" description="4-aspartylphosphate" evidence="11">
    <location>
        <position position="1154"/>
    </location>
</feature>
<dbReference type="InterPro" id="IPR018060">
    <property type="entry name" value="HTH_AraC"/>
</dbReference>
<evidence type="ECO:0000256" key="1">
    <source>
        <dbReference type="ARBA" id="ARBA00000085"/>
    </source>
</evidence>
<dbReference type="CDD" id="cd00082">
    <property type="entry name" value="HisKA"/>
    <property type="match status" value="1"/>
</dbReference>
<dbReference type="InterPro" id="IPR011123">
    <property type="entry name" value="Y_Y_Y"/>
</dbReference>
<dbReference type="InterPro" id="IPR013783">
    <property type="entry name" value="Ig-like_fold"/>
</dbReference>
<feature type="compositionally biased region" description="Low complexity" evidence="12">
    <location>
        <begin position="1069"/>
        <end position="1081"/>
    </location>
</feature>
<dbReference type="Pfam" id="PF07494">
    <property type="entry name" value="Reg_prop"/>
    <property type="match status" value="2"/>
</dbReference>
<feature type="region of interest" description="Disordered" evidence="12">
    <location>
        <begin position="1069"/>
        <end position="1098"/>
    </location>
</feature>
<dbReference type="Pfam" id="PF00512">
    <property type="entry name" value="HisKA"/>
    <property type="match status" value="1"/>
</dbReference>
<dbReference type="CDD" id="cd00075">
    <property type="entry name" value="HATPase"/>
    <property type="match status" value="1"/>
</dbReference>
<dbReference type="InterPro" id="IPR001789">
    <property type="entry name" value="Sig_transdc_resp-reg_receiver"/>
</dbReference>
<dbReference type="SMART" id="SM00388">
    <property type="entry name" value="HisKA"/>
    <property type="match status" value="1"/>
</dbReference>
<keyword evidence="5" id="KW-0547">Nucleotide-binding</keyword>
<keyword evidence="6 16" id="KW-0418">Kinase</keyword>
<evidence type="ECO:0000256" key="7">
    <source>
        <dbReference type="ARBA" id="ARBA00022840"/>
    </source>
</evidence>
<protein>
    <recommendedName>
        <fullName evidence="2">histidine kinase</fullName>
        <ecNumber evidence="2">2.7.13.3</ecNumber>
    </recommendedName>
</protein>
<comment type="catalytic activity">
    <reaction evidence="1">
        <text>ATP + protein L-histidine = ADP + protein N-phospho-L-histidine.</text>
        <dbReference type="EC" id="2.7.13.3"/>
    </reaction>
</comment>
<dbReference type="InterPro" id="IPR004358">
    <property type="entry name" value="Sig_transdc_His_kin-like_C"/>
</dbReference>
<dbReference type="Gene3D" id="3.30.565.10">
    <property type="entry name" value="Histidine kinase-like ATPase, C-terminal domain"/>
    <property type="match status" value="1"/>
</dbReference>
<dbReference type="PROSITE" id="PS01124">
    <property type="entry name" value="HTH_ARAC_FAMILY_2"/>
    <property type="match status" value="1"/>
</dbReference>
<evidence type="ECO:0000256" key="2">
    <source>
        <dbReference type="ARBA" id="ARBA00012438"/>
    </source>
</evidence>
<dbReference type="InterPro" id="IPR036890">
    <property type="entry name" value="HATPase_C_sf"/>
</dbReference>
<comment type="caution">
    <text evidence="16">The sequence shown here is derived from an EMBL/GenBank/DDBJ whole genome shotgun (WGS) entry which is preliminary data.</text>
</comment>
<dbReference type="SUPFAM" id="SSF55874">
    <property type="entry name" value="ATPase domain of HSP90 chaperone/DNA topoisomerase II/histidine kinase"/>
    <property type="match status" value="1"/>
</dbReference>
<keyword evidence="3 11" id="KW-0597">Phosphoprotein</keyword>
<sequence>MSLSLHAQVGRIFTTDDMLCNSYVNEIFQDRDGFIWIATRNGLMRYDGYQFKTFKKGINDSGIESNYINCIDQDREGNLYIGGNTTVQRYKDGKFITYELYDRFGKPIHTYFTDILQLSNGKVIAASSGFGIMQLLDNDKAEIINHDKRLNYPLHFAEDNQKNLWVATTTKGLFVIRNNQIKQQYFKSSNQRSALSDVICDKLGNVWVSLHDQGLWLKRPNEHDFHQVKAVGNLPISDLNVNQKGEIFIGTDGAGVYIYQPKHDLLLSNPYYCKDIYLNQTKVYSILEDHNHNIWLGLFQKGVFMSPCRPNEFCYMGQKLGPKNVIGFNCISAILVDSKHHVWVGTDKDHLYQLDSQMHLIKHYTNVPGTIIIMHEDAKHRIWIGSYQQGLGYIDEGGIWHAVNLNIGDNISIFGLDSDQEGNIWIGTSGQGLICYNPDTKQKKQFKSNIRAKENKQLNCLINDYISGLAVSHNNQYIYTATSTGLAIYDKKKKSWTSALGTNCPDYDIFSRFIREDKDGNVYMGTNVGLYIYNLKTRKKKVLTIDDGLPDNGVASMEQDYHGNLWITTDHGLCCMHPKTGKTKYYYSDKVLQGNEFSNQASYITPDRKTIYLGGSGGVTWFHVDSIKQQPWNATIKVSTISIGNNEQSVNPDDTEFEFNYEDNSFAIHLSTLTYDEPDNIVYLYSINNEDWVELSHGSNELAFNHLSPGTYHIRVKACLNDKSTPIREFTIEVNAPWYRSNWAYFGYLIILLCLLKVYHKYRQRKLHEEKLIEENKHQEELNESRLKSFINISHDIRTPMTLIISPLQQLLQSDTDPSRHATYRTIQKNAVRILHLINQIMDLRKIDRGLMAMNMRKTDMVKFISDVYALFIEQAKMQNIDFSFEHDSEQLYMWIDRNNFDKVLVNIISNAFKYTYAGGKIEIRLTHNDKEAEIAFYDNGERIPDDQIKHIFDRFYQANVKSNDRKIGTGIGLDLTRSLVELHYGTISVHNNADGKGCEFNITLPLGKEHLSEAELINDTQDTESETYESAEVLENTDNINTIWDIPAIQVAVHANKMDDDANIILPTSNSTTDTNASANEKSNTTKPIESDNNTKQENEVQKISIFVVEDDFEIATYLKEQFRREFDVSTFANGKDALSAAIRQQPQLIISDVMMPVMDGITLCKRLRDNTNTNAIPIILLTAKNSDEDKLKGIDTGADAYMVKPFNIDLLKSQVFNLIRQRRTLMNKLGGQETQEEKLKQLKLNSADDRLIEMIVEEINKNLTNSDLNVDMLAEKVGLSRVHLYRKMKELTNQTPHGFIRNTRIRQAARLLREPGHNVTEVMYACGFSNLASFSTMFKSMYGMSPRDYIREHQK</sequence>
<dbReference type="GO" id="GO:0005524">
    <property type="term" value="F:ATP binding"/>
    <property type="evidence" value="ECO:0007669"/>
    <property type="project" value="UniProtKB-KW"/>
</dbReference>
<accession>A0AA37MMG0</accession>
<dbReference type="CDD" id="cd17574">
    <property type="entry name" value="REC_OmpR"/>
    <property type="match status" value="1"/>
</dbReference>
<dbReference type="GO" id="GO:0043565">
    <property type="term" value="F:sequence-specific DNA binding"/>
    <property type="evidence" value="ECO:0007669"/>
    <property type="project" value="InterPro"/>
</dbReference>
<evidence type="ECO:0000256" key="10">
    <source>
        <dbReference type="ARBA" id="ARBA00023163"/>
    </source>
</evidence>
<dbReference type="Gene3D" id="1.10.10.60">
    <property type="entry name" value="Homeodomain-like"/>
    <property type="match status" value="2"/>
</dbReference>
<keyword evidence="10" id="KW-0804">Transcription</keyword>
<gene>
    <name evidence="16" type="ORF">PRRU23_25820</name>
</gene>
<evidence type="ECO:0000256" key="4">
    <source>
        <dbReference type="ARBA" id="ARBA00022679"/>
    </source>
</evidence>
<dbReference type="EC" id="2.7.13.3" evidence="2"/>
<dbReference type="InterPro" id="IPR011006">
    <property type="entry name" value="CheY-like_superfamily"/>
</dbReference>
<evidence type="ECO:0000259" key="13">
    <source>
        <dbReference type="PROSITE" id="PS01124"/>
    </source>
</evidence>
<dbReference type="InterPro" id="IPR009057">
    <property type="entry name" value="Homeodomain-like_sf"/>
</dbReference>
<dbReference type="InterPro" id="IPR003661">
    <property type="entry name" value="HisK_dim/P_dom"/>
</dbReference>
<keyword evidence="7" id="KW-0067">ATP-binding</keyword>
<proteinExistence type="predicted"/>
<dbReference type="PROSITE" id="PS50110">
    <property type="entry name" value="RESPONSE_REGULATORY"/>
    <property type="match status" value="1"/>
</dbReference>
<keyword evidence="8" id="KW-0902">Two-component regulatory system</keyword>
<dbReference type="InterPro" id="IPR011110">
    <property type="entry name" value="Reg_prop"/>
</dbReference>
<dbReference type="SUPFAM" id="SSF63829">
    <property type="entry name" value="Calcium-dependent phosphotriesterase"/>
    <property type="match status" value="3"/>
</dbReference>
<feature type="domain" description="HTH araC/xylS-type" evidence="13">
    <location>
        <begin position="1255"/>
        <end position="1354"/>
    </location>
</feature>
<dbReference type="InterPro" id="IPR003594">
    <property type="entry name" value="HATPase_dom"/>
</dbReference>
<evidence type="ECO:0000256" key="3">
    <source>
        <dbReference type="ARBA" id="ARBA00022553"/>
    </source>
</evidence>
<dbReference type="EMBL" id="BPTR01000001">
    <property type="protein sequence ID" value="GJG28882.1"/>
    <property type="molecule type" value="Genomic_DNA"/>
</dbReference>
<dbReference type="PROSITE" id="PS50109">
    <property type="entry name" value="HIS_KIN"/>
    <property type="match status" value="1"/>
</dbReference>
<dbReference type="Pfam" id="PF07495">
    <property type="entry name" value="Y_Y_Y"/>
    <property type="match status" value="1"/>
</dbReference>
<evidence type="ECO:0000313" key="16">
    <source>
        <dbReference type="EMBL" id="GJG28882.1"/>
    </source>
</evidence>
<feature type="domain" description="Histidine kinase" evidence="14">
    <location>
        <begin position="792"/>
        <end position="1009"/>
    </location>
</feature>
<dbReference type="Pfam" id="PF12833">
    <property type="entry name" value="HTH_18"/>
    <property type="match status" value="1"/>
</dbReference>
<dbReference type="CDD" id="cd00146">
    <property type="entry name" value="PKD"/>
    <property type="match status" value="1"/>
</dbReference>
<evidence type="ECO:0000256" key="6">
    <source>
        <dbReference type="ARBA" id="ARBA00022777"/>
    </source>
</evidence>
<evidence type="ECO:0000256" key="11">
    <source>
        <dbReference type="PROSITE-ProRule" id="PRU00169"/>
    </source>
</evidence>
<evidence type="ECO:0000256" key="12">
    <source>
        <dbReference type="SAM" id="MobiDB-lite"/>
    </source>
</evidence>
<dbReference type="InterPro" id="IPR015943">
    <property type="entry name" value="WD40/YVTN_repeat-like_dom_sf"/>
</dbReference>
<organism evidence="16 17">
    <name type="scientific">Segatella bryantii</name>
    <name type="common">Prevotella bryantii</name>
    <dbReference type="NCBI Taxonomy" id="77095"/>
    <lineage>
        <taxon>Bacteria</taxon>
        <taxon>Pseudomonadati</taxon>
        <taxon>Bacteroidota</taxon>
        <taxon>Bacteroidia</taxon>
        <taxon>Bacteroidales</taxon>
        <taxon>Prevotellaceae</taxon>
        <taxon>Segatella</taxon>
    </lineage>
</organism>
<dbReference type="SUPFAM" id="SSF52172">
    <property type="entry name" value="CheY-like"/>
    <property type="match status" value="1"/>
</dbReference>
<dbReference type="InterPro" id="IPR005467">
    <property type="entry name" value="His_kinase_dom"/>
</dbReference>
<evidence type="ECO:0000256" key="9">
    <source>
        <dbReference type="ARBA" id="ARBA00023015"/>
    </source>
</evidence>
<evidence type="ECO:0000256" key="8">
    <source>
        <dbReference type="ARBA" id="ARBA00023012"/>
    </source>
</evidence>
<dbReference type="Gene3D" id="2.60.40.10">
    <property type="entry name" value="Immunoglobulins"/>
    <property type="match status" value="1"/>
</dbReference>
<keyword evidence="9" id="KW-0805">Transcription regulation</keyword>
<dbReference type="InterPro" id="IPR036097">
    <property type="entry name" value="HisK_dim/P_sf"/>
</dbReference>
<dbReference type="SUPFAM" id="SSF47384">
    <property type="entry name" value="Homodimeric domain of signal transducing histidine kinase"/>
    <property type="match status" value="1"/>
</dbReference>
<dbReference type="FunFam" id="3.30.565.10:FF:000037">
    <property type="entry name" value="Hybrid sensor histidine kinase/response regulator"/>
    <property type="match status" value="1"/>
</dbReference>
<reference evidence="16" key="1">
    <citation type="submission" date="2021-08" db="EMBL/GenBank/DDBJ databases">
        <title>Prevotella lacticifex sp. nov., isolated from rumen of cow.</title>
        <authorList>
            <person name="Shinkai T."/>
            <person name="Ikeyama N."/>
            <person name="Kumagai M."/>
            <person name="Ohmori H."/>
            <person name="Sakamoto M."/>
            <person name="Ohkuma M."/>
            <person name="Mitsumori M."/>
        </authorList>
    </citation>
    <scope>NUCLEOTIDE SEQUENCE</scope>
    <source>
        <strain evidence="16">DSM 11371</strain>
    </source>
</reference>
<keyword evidence="4" id="KW-0808">Transferase</keyword>
<dbReference type="PRINTS" id="PR00344">
    <property type="entry name" value="BCTRLSENSOR"/>
</dbReference>
<dbReference type="SUPFAM" id="SSF46689">
    <property type="entry name" value="Homeodomain-like"/>
    <property type="match status" value="2"/>
</dbReference>
<dbReference type="SMART" id="SM00387">
    <property type="entry name" value="HATPase_c"/>
    <property type="match status" value="1"/>
</dbReference>
<name>A0AA37MMG0_SEGBR</name>
<dbReference type="Gene3D" id="2.130.10.10">
    <property type="entry name" value="YVTN repeat-like/Quinoprotein amine dehydrogenase"/>
    <property type="match status" value="2"/>
</dbReference>
<evidence type="ECO:0000313" key="17">
    <source>
        <dbReference type="Proteomes" id="UP000887043"/>
    </source>
</evidence>
<dbReference type="SMART" id="SM00342">
    <property type="entry name" value="HTH_ARAC"/>
    <property type="match status" value="1"/>
</dbReference>
<dbReference type="Pfam" id="PF02518">
    <property type="entry name" value="HATPase_c"/>
    <property type="match status" value="1"/>
</dbReference>
<dbReference type="GO" id="GO:0003700">
    <property type="term" value="F:DNA-binding transcription factor activity"/>
    <property type="evidence" value="ECO:0007669"/>
    <property type="project" value="InterPro"/>
</dbReference>
<dbReference type="Gene3D" id="1.10.287.130">
    <property type="match status" value="1"/>
</dbReference>
<dbReference type="Pfam" id="PF00072">
    <property type="entry name" value="Response_reg"/>
    <property type="match status" value="1"/>
</dbReference>
<feature type="domain" description="Response regulatory" evidence="15">
    <location>
        <begin position="1106"/>
        <end position="1221"/>
    </location>
</feature>
<dbReference type="GO" id="GO:0000155">
    <property type="term" value="F:phosphorelay sensor kinase activity"/>
    <property type="evidence" value="ECO:0007669"/>
    <property type="project" value="InterPro"/>
</dbReference>
<evidence type="ECO:0000256" key="5">
    <source>
        <dbReference type="ARBA" id="ARBA00022741"/>
    </source>
</evidence>
<dbReference type="SMART" id="SM00448">
    <property type="entry name" value="REC"/>
    <property type="match status" value="1"/>
</dbReference>
<dbReference type="Proteomes" id="UP000887043">
    <property type="component" value="Unassembled WGS sequence"/>
</dbReference>
<dbReference type="PANTHER" id="PTHR43547">
    <property type="entry name" value="TWO-COMPONENT HISTIDINE KINASE"/>
    <property type="match status" value="1"/>
</dbReference>
<dbReference type="Gene3D" id="3.40.50.2300">
    <property type="match status" value="1"/>
</dbReference>
<evidence type="ECO:0000259" key="14">
    <source>
        <dbReference type="PROSITE" id="PS50109"/>
    </source>
</evidence>
<dbReference type="PANTHER" id="PTHR43547:SF2">
    <property type="entry name" value="HYBRID SIGNAL TRANSDUCTION HISTIDINE KINASE C"/>
    <property type="match status" value="1"/>
</dbReference>
<evidence type="ECO:0000259" key="15">
    <source>
        <dbReference type="PROSITE" id="PS50110"/>
    </source>
</evidence>